<feature type="region of interest" description="Disordered" evidence="1">
    <location>
        <begin position="179"/>
        <end position="213"/>
    </location>
</feature>
<dbReference type="VEuPathDB" id="ToxoDB:TGVAND_262400B"/>
<sequence length="213" mass="24039">MNWNIYPLCSLPCVLPSVMALPPKHSSVCGCQEKHYVELFATKSIYVFVYILYVEHLRSSPFVGLAFTLVFSRLFLMYGYESSERVSRLRGACPFLTCSVSGFSAYRCGLARFCLEWIRWASFLGYPLVPPEVQTVPSHTPEGMRGLQEGHRLLLMGAGVEPPKSSSAAARGLSLLRSLRLRKRSREPDEGEEPPKKRRAVDKTLPEHDADRQ</sequence>
<dbReference type="Proteomes" id="UP000028840">
    <property type="component" value="Unassembled WGS sequence"/>
</dbReference>
<proteinExistence type="predicted"/>
<evidence type="ECO:0000313" key="3">
    <source>
        <dbReference type="EMBL" id="KFH10449.1"/>
    </source>
</evidence>
<feature type="signal peptide" evidence="2">
    <location>
        <begin position="1"/>
        <end position="20"/>
    </location>
</feature>
<evidence type="ECO:0000313" key="4">
    <source>
        <dbReference type="Proteomes" id="UP000028840"/>
    </source>
</evidence>
<reference evidence="3 4" key="1">
    <citation type="submission" date="2014-08" db="EMBL/GenBank/DDBJ databases">
        <authorList>
            <person name="Sibley D."/>
            <person name="Venepally P."/>
            <person name="Karamycheva S."/>
            <person name="Hadjithomas M."/>
            <person name="Khan A."/>
            <person name="Brunk B."/>
            <person name="Roos D."/>
            <person name="Caler E."/>
            <person name="Lorenzi H."/>
        </authorList>
    </citation>
    <scope>NUCLEOTIDE SEQUENCE [LARGE SCALE GENOMIC DNA]</scope>
    <source>
        <strain evidence="3 4">VAND</strain>
    </source>
</reference>
<dbReference type="EMBL" id="AEYJ02000404">
    <property type="protein sequence ID" value="KFH10449.1"/>
    <property type="molecule type" value="Genomic_DNA"/>
</dbReference>
<evidence type="ECO:0000256" key="2">
    <source>
        <dbReference type="SAM" id="SignalP"/>
    </source>
</evidence>
<comment type="caution">
    <text evidence="3">The sequence shown here is derived from an EMBL/GenBank/DDBJ whole genome shotgun (WGS) entry which is preliminary data.</text>
</comment>
<organism evidence="3 4">
    <name type="scientific">Toxoplasma gondii VAND</name>
    <dbReference type="NCBI Taxonomy" id="933077"/>
    <lineage>
        <taxon>Eukaryota</taxon>
        <taxon>Sar</taxon>
        <taxon>Alveolata</taxon>
        <taxon>Apicomplexa</taxon>
        <taxon>Conoidasida</taxon>
        <taxon>Coccidia</taxon>
        <taxon>Eucoccidiorida</taxon>
        <taxon>Eimeriorina</taxon>
        <taxon>Sarcocystidae</taxon>
        <taxon>Toxoplasma</taxon>
    </lineage>
</organism>
<reference evidence="3 4" key="2">
    <citation type="journal article" date="2015" name="Eukaryot. Cell">
        <title>Genetic mapping reveals that sinefungin resistance in Toxoplasma gondii is controlled by a putative amino acid transporter locus that can be used as a negative selectable marker.</title>
        <authorList>
            <person name="Behnke M.S."/>
            <person name="Khan A."/>
            <person name="Sibley L.D."/>
        </authorList>
    </citation>
    <scope>NUCLEOTIDE SEQUENCE [LARGE SCALE GENOMIC DNA]</scope>
    <source>
        <strain evidence="3 4">VAND</strain>
    </source>
</reference>
<feature type="chain" id="PRO_5001814283" evidence="2">
    <location>
        <begin position="21"/>
        <end position="213"/>
    </location>
</feature>
<dbReference type="AlphaFoldDB" id="A0A086QCW7"/>
<feature type="compositionally biased region" description="Basic and acidic residues" evidence="1">
    <location>
        <begin position="201"/>
        <end position="213"/>
    </location>
</feature>
<protein>
    <submittedName>
        <fullName evidence="3">Lipase</fullName>
    </submittedName>
</protein>
<accession>A0A086QCW7</accession>
<gene>
    <name evidence="3" type="ORF">TGVAND_262400B</name>
</gene>
<keyword evidence="2" id="KW-0732">Signal</keyword>
<evidence type="ECO:0000256" key="1">
    <source>
        <dbReference type="SAM" id="MobiDB-lite"/>
    </source>
</evidence>
<name>A0A086QCW7_TOXGO</name>